<sequence>MNKEKQHYSEYEEDDHQFDYNNIDTGVKDLNLEHALDDNGPIYNTKYNKGQCYFENHYVTYFPKKNESYQMVADKFKTTVAYLFSMNGGMNSNPEIISFGNINEIAKESNSSQGKFDSNISNYIQDGSKRKYFLEQLNIAKKFKIYSDFDPAAPTKIQPYNPEMTVDMFQALFPDEKSNKAVSEASMKIEVEINQRFNIIFTVGVQGGFGLSGNVTDDRRFTTSLNWEVGVKGGLDVGVANANVGLKIGGSIGLFDQLSASFESIEHFLAHFHNSLRILIDDNELDPKRFGLDNNSSYWSSAKKELSKGYTSVDKNHIAGSFDAELGIGDDKLGIGGELKKVNITRTRKKGINKIGQRQSENTDEIDHDYLSKKNNSEDVYEWSGGVNLSIPIFKGFSVNSSLEYLKVVNDANKDNDGEYWNLQIELPIASEKYEKIRRDPKYVGKGKEAIEITNETTTFINSLIKHKDTLGNALRGVKQGASALTNQLSTVLTAAFYHKKETDGYVEQLIKQKTSVTVEINSVVENGDLNLQYIRFWLNNEASASSSKDEKGQNNANKVKAAVTGTSRITFGEIVMEDTLSYISTVYNQMMWEARDPEKQKDLEDLLKASKKERLEDEESYKKYDSLITTKLIALRANTNYYSCGDWEGYKNSHSSAIEGIKNNFLEKFNKHWVKLKMEYDEMPHTIMGFNILRHFGRTKEEITNSLTTARFGDESGKVLLKMNLKEFEELVLFKNYLENRSHASDYWK</sequence>
<evidence type="ECO:0008006" key="3">
    <source>
        <dbReference type="Google" id="ProtNLM"/>
    </source>
</evidence>
<name>A0A7X9S0S1_9BACT</name>
<reference evidence="1 2" key="1">
    <citation type="submission" date="2020-04" db="EMBL/GenBank/DDBJ databases">
        <title>Flammeovirga sp. SR4, a novel species isolated from seawater.</title>
        <authorList>
            <person name="Wang X."/>
        </authorList>
    </citation>
    <scope>NUCLEOTIDE SEQUENCE [LARGE SCALE GENOMIC DNA]</scope>
    <source>
        <strain evidence="1 2">ATCC 23126</strain>
    </source>
</reference>
<evidence type="ECO:0000313" key="2">
    <source>
        <dbReference type="Proteomes" id="UP000576082"/>
    </source>
</evidence>
<proteinExistence type="predicted"/>
<evidence type="ECO:0000313" key="1">
    <source>
        <dbReference type="EMBL" id="NME72263.1"/>
    </source>
</evidence>
<protein>
    <recommendedName>
        <fullName evidence="3">LysM domain-containing protein</fullName>
    </recommendedName>
</protein>
<dbReference type="AlphaFoldDB" id="A0A7X9S0S1"/>
<accession>A0A7X9S0S1</accession>
<comment type="caution">
    <text evidence="1">The sequence shown here is derived from an EMBL/GenBank/DDBJ whole genome shotgun (WGS) entry which is preliminary data.</text>
</comment>
<gene>
    <name evidence="1" type="ORF">HHU12_30160</name>
</gene>
<keyword evidence="2" id="KW-1185">Reference proteome</keyword>
<dbReference type="Proteomes" id="UP000576082">
    <property type="component" value="Unassembled WGS sequence"/>
</dbReference>
<dbReference type="RefSeq" id="WP_169660457.1">
    <property type="nucleotide sequence ID" value="NZ_JABANE010000147.1"/>
</dbReference>
<dbReference type="EMBL" id="JABANE010000147">
    <property type="protein sequence ID" value="NME72263.1"/>
    <property type="molecule type" value="Genomic_DNA"/>
</dbReference>
<organism evidence="1 2">
    <name type="scientific">Flammeovirga aprica JL-4</name>
    <dbReference type="NCBI Taxonomy" id="694437"/>
    <lineage>
        <taxon>Bacteria</taxon>
        <taxon>Pseudomonadati</taxon>
        <taxon>Bacteroidota</taxon>
        <taxon>Cytophagia</taxon>
        <taxon>Cytophagales</taxon>
        <taxon>Flammeovirgaceae</taxon>
        <taxon>Flammeovirga</taxon>
    </lineage>
</organism>